<gene>
    <name evidence="2" type="ORF">BG454_06835</name>
</gene>
<dbReference type="Proteomes" id="UP000228948">
    <property type="component" value="Chromosome"/>
</dbReference>
<evidence type="ECO:0000313" key="3">
    <source>
        <dbReference type="Proteomes" id="UP000228948"/>
    </source>
</evidence>
<proteinExistence type="predicted"/>
<keyword evidence="3" id="KW-1185">Reference proteome</keyword>
<accession>A0A2K8K808</accession>
<dbReference type="STRING" id="441209.GCA_001870665_01141"/>
<dbReference type="KEGG" id="rbg:BG454_06835"/>
<protein>
    <submittedName>
        <fullName evidence="2">Uncharacterized protein</fullName>
    </submittedName>
</protein>
<evidence type="ECO:0000256" key="1">
    <source>
        <dbReference type="SAM" id="MobiDB-lite"/>
    </source>
</evidence>
<organism evidence="2 3">
    <name type="scientific">Roseinatronobacter bogoriensis subsp. barguzinensis</name>
    <dbReference type="NCBI Taxonomy" id="441209"/>
    <lineage>
        <taxon>Bacteria</taxon>
        <taxon>Pseudomonadati</taxon>
        <taxon>Pseudomonadota</taxon>
        <taxon>Alphaproteobacteria</taxon>
        <taxon>Rhodobacterales</taxon>
        <taxon>Paracoccaceae</taxon>
        <taxon>Roseinatronobacter</taxon>
    </lineage>
</organism>
<reference evidence="2 3" key="1">
    <citation type="submission" date="2017-11" db="EMBL/GenBank/DDBJ databases">
        <title>Revised Sequence and Annotation of the Rhodobaca barguzinensis strain alga05 Genome.</title>
        <authorList>
            <person name="Kopejtka K."/>
            <person name="Tomasch J.M."/>
            <person name="Bunk B."/>
            <person name="Koblizek M."/>
        </authorList>
    </citation>
    <scope>NUCLEOTIDE SEQUENCE [LARGE SCALE GENOMIC DNA]</scope>
    <source>
        <strain evidence="3">alga05</strain>
    </source>
</reference>
<dbReference type="AlphaFoldDB" id="A0A2K8K808"/>
<feature type="compositionally biased region" description="Polar residues" evidence="1">
    <location>
        <begin position="139"/>
        <end position="149"/>
    </location>
</feature>
<dbReference type="EMBL" id="CP024899">
    <property type="protein sequence ID" value="ATX65574.1"/>
    <property type="molecule type" value="Genomic_DNA"/>
</dbReference>
<feature type="region of interest" description="Disordered" evidence="1">
    <location>
        <begin position="130"/>
        <end position="149"/>
    </location>
</feature>
<name>A0A2K8K808_9RHOB</name>
<sequence>MAQQAFGEANVNILIRINPIARVEFPQGTGFVLVIPSRDEGRGRGGPFTQGPAPHLDSVQIPFIVTGNSWVTITAEPGAVFTLPQGSPVGRAFGDVPVGMALLDDPDASAQEHAIPYTLWVEFPAGHSGRSPAGLGNPSGKNPTKQSALQASVANGPISGIVHIVPNIVWGDIASDRFVNAGIYRGEVQVTVTTSEP</sequence>
<evidence type="ECO:0000313" key="2">
    <source>
        <dbReference type="EMBL" id="ATX65574.1"/>
    </source>
</evidence>